<comment type="catalytic activity">
    <reaction evidence="7">
        <text>D-galactose(in) = D-galactose(out)</text>
        <dbReference type="Rhea" id="RHEA:34915"/>
        <dbReference type="ChEBI" id="CHEBI:4139"/>
    </reaction>
    <physiologicalReaction direction="right-to-left" evidence="7">
        <dbReference type="Rhea" id="RHEA:34917"/>
    </physiologicalReaction>
</comment>
<evidence type="ECO:0000313" key="20">
    <source>
        <dbReference type="Proteomes" id="UP001159659"/>
    </source>
</evidence>
<dbReference type="SUPFAM" id="SSF103473">
    <property type="entry name" value="MFS general substrate transporter"/>
    <property type="match status" value="1"/>
</dbReference>
<dbReference type="InterPro" id="IPR005828">
    <property type="entry name" value="MFS_sugar_transport-like"/>
</dbReference>
<comment type="catalytic activity">
    <reaction evidence="11">
        <text>D-glucosamine(out) = D-glucosamine(in)</text>
        <dbReference type="Rhea" id="RHEA:78423"/>
        <dbReference type="ChEBI" id="CHEBI:58723"/>
    </reaction>
    <physiologicalReaction direction="left-to-right" evidence="11">
        <dbReference type="Rhea" id="RHEA:78424"/>
    </physiologicalReaction>
</comment>
<feature type="transmembrane region" description="Helical" evidence="15">
    <location>
        <begin position="178"/>
        <end position="200"/>
    </location>
</feature>
<dbReference type="PANTHER" id="PTHR23503:SF8">
    <property type="entry name" value="FACILITATED GLUCOSE TRANSPORTER PROTEIN 1"/>
    <property type="match status" value="1"/>
</dbReference>
<evidence type="ECO:0000256" key="13">
    <source>
        <dbReference type="ARBA" id="ARBA00044780"/>
    </source>
</evidence>
<feature type="transmembrane region" description="Helical" evidence="15">
    <location>
        <begin position="123"/>
        <end position="143"/>
    </location>
</feature>
<evidence type="ECO:0000256" key="3">
    <source>
        <dbReference type="ARBA" id="ARBA00022448"/>
    </source>
</evidence>
<feature type="transmembrane region" description="Helical" evidence="15">
    <location>
        <begin position="302"/>
        <end position="326"/>
    </location>
</feature>
<comment type="caution">
    <text evidence="18">The sequence shown here is derived from an EMBL/GenBank/DDBJ whole genome shotgun (WGS) entry which is preliminary data.</text>
</comment>
<name>A0AAV0TPK9_9STRA</name>
<comment type="similarity">
    <text evidence="14">Belongs to the major facilitator superfamily. Sugar transporter (TC 2.A.1.1) family.</text>
</comment>
<evidence type="ECO:0000256" key="7">
    <source>
        <dbReference type="ARBA" id="ARBA00044637"/>
    </source>
</evidence>
<dbReference type="Proteomes" id="UP001159659">
    <property type="component" value="Unassembled WGS sequence"/>
</dbReference>
<evidence type="ECO:0000256" key="6">
    <source>
        <dbReference type="ARBA" id="ARBA00023136"/>
    </source>
</evidence>
<dbReference type="PROSITE" id="PS00217">
    <property type="entry name" value="SUGAR_TRANSPORT_2"/>
    <property type="match status" value="1"/>
</dbReference>
<feature type="transmembrane region" description="Helical" evidence="15">
    <location>
        <begin position="338"/>
        <end position="358"/>
    </location>
</feature>
<dbReference type="PRINTS" id="PR00171">
    <property type="entry name" value="SUGRTRNSPORT"/>
</dbReference>
<dbReference type="InterPro" id="IPR005829">
    <property type="entry name" value="Sugar_transporter_CS"/>
</dbReference>
<keyword evidence="6 15" id="KW-0472">Membrane</keyword>
<comment type="subcellular location">
    <subcellularLocation>
        <location evidence="1">Membrane</location>
        <topology evidence="1">Multi-pass membrane protein</topology>
    </subcellularLocation>
</comment>
<dbReference type="Proteomes" id="UP001157938">
    <property type="component" value="Unassembled WGS sequence"/>
</dbReference>
<protein>
    <recommendedName>
        <fullName evidence="13">Hexose transporter 1</fullName>
    </recommendedName>
</protein>
<feature type="transmembrane region" description="Helical" evidence="15">
    <location>
        <begin position="427"/>
        <end position="447"/>
    </location>
</feature>
<comment type="subunit">
    <text evidence="2">Homodimer.</text>
</comment>
<evidence type="ECO:0000313" key="17">
    <source>
        <dbReference type="EMBL" id="CAH0493679.1"/>
    </source>
</evidence>
<dbReference type="GO" id="GO:0015149">
    <property type="term" value="F:hexose transmembrane transporter activity"/>
    <property type="evidence" value="ECO:0007669"/>
    <property type="project" value="TreeGrafter"/>
</dbReference>
<reference evidence="18" key="2">
    <citation type="submission" date="2022-12" db="EMBL/GenBank/DDBJ databases">
        <authorList>
            <person name="Webb A."/>
        </authorList>
    </citation>
    <scope>NUCLEOTIDE SEQUENCE</scope>
    <source>
        <strain evidence="18">Pf2</strain>
    </source>
</reference>
<evidence type="ECO:0000256" key="12">
    <source>
        <dbReference type="ARBA" id="ARBA00044710"/>
    </source>
</evidence>
<dbReference type="EMBL" id="CAKLBC010001803">
    <property type="protein sequence ID" value="CAH0493679.1"/>
    <property type="molecule type" value="Genomic_DNA"/>
</dbReference>
<keyword evidence="3 14" id="KW-0813">Transport</keyword>
<feature type="transmembrane region" description="Helical" evidence="15">
    <location>
        <begin position="459"/>
        <end position="477"/>
    </location>
</feature>
<keyword evidence="5 15" id="KW-1133">Transmembrane helix</keyword>
<feature type="transmembrane region" description="Helical" evidence="15">
    <location>
        <begin position="35"/>
        <end position="53"/>
    </location>
</feature>
<proteinExistence type="inferred from homology"/>
<evidence type="ECO:0000256" key="4">
    <source>
        <dbReference type="ARBA" id="ARBA00022692"/>
    </source>
</evidence>
<evidence type="ECO:0000256" key="2">
    <source>
        <dbReference type="ARBA" id="ARBA00011738"/>
    </source>
</evidence>
<dbReference type="InterPro" id="IPR003663">
    <property type="entry name" value="Sugar/inositol_transpt"/>
</dbReference>
<dbReference type="GO" id="GO:0016020">
    <property type="term" value="C:membrane"/>
    <property type="evidence" value="ECO:0007669"/>
    <property type="project" value="UniProtKB-SubCell"/>
</dbReference>
<organism evidence="18 20">
    <name type="scientific">Peronospora farinosa</name>
    <dbReference type="NCBI Taxonomy" id="134698"/>
    <lineage>
        <taxon>Eukaryota</taxon>
        <taxon>Sar</taxon>
        <taxon>Stramenopiles</taxon>
        <taxon>Oomycota</taxon>
        <taxon>Peronosporomycetes</taxon>
        <taxon>Peronosporales</taxon>
        <taxon>Peronosporaceae</taxon>
        <taxon>Peronospora</taxon>
    </lineage>
</organism>
<dbReference type="PANTHER" id="PTHR23503">
    <property type="entry name" value="SOLUTE CARRIER FAMILY 2"/>
    <property type="match status" value="1"/>
</dbReference>
<dbReference type="AlphaFoldDB" id="A0AAV0TPK9"/>
<comment type="catalytic activity">
    <reaction evidence="9">
        <text>D-xylose(out) = D-xylose(in)</text>
        <dbReference type="Rhea" id="RHEA:78427"/>
        <dbReference type="ChEBI" id="CHEBI:53455"/>
    </reaction>
    <physiologicalReaction direction="left-to-right" evidence="9">
        <dbReference type="Rhea" id="RHEA:78428"/>
    </physiologicalReaction>
</comment>
<evidence type="ECO:0000256" key="14">
    <source>
        <dbReference type="RuleBase" id="RU003346"/>
    </source>
</evidence>
<dbReference type="EMBL" id="CANTFK010000713">
    <property type="protein sequence ID" value="CAI5723753.1"/>
    <property type="molecule type" value="Genomic_DNA"/>
</dbReference>
<evidence type="ECO:0000256" key="10">
    <source>
        <dbReference type="ARBA" id="ARBA00044662"/>
    </source>
</evidence>
<evidence type="ECO:0000313" key="18">
    <source>
        <dbReference type="EMBL" id="CAI5723753.1"/>
    </source>
</evidence>
<feature type="transmembrane region" description="Helical" evidence="15">
    <location>
        <begin position="391"/>
        <end position="415"/>
    </location>
</feature>
<dbReference type="PROSITE" id="PS50850">
    <property type="entry name" value="MFS"/>
    <property type="match status" value="1"/>
</dbReference>
<dbReference type="NCBIfam" id="TIGR00879">
    <property type="entry name" value="SP"/>
    <property type="match status" value="1"/>
</dbReference>
<dbReference type="Pfam" id="PF00083">
    <property type="entry name" value="Sugar_tr"/>
    <property type="match status" value="1"/>
</dbReference>
<comment type="catalytic activity">
    <reaction evidence="8">
        <text>D-glucose(out) = D-glucose(in)</text>
        <dbReference type="Rhea" id="RHEA:60376"/>
        <dbReference type="ChEBI" id="CHEBI:4167"/>
    </reaction>
    <physiologicalReaction direction="left-to-right" evidence="8">
        <dbReference type="Rhea" id="RHEA:60377"/>
    </physiologicalReaction>
</comment>
<dbReference type="InterPro" id="IPR045263">
    <property type="entry name" value="GLUT"/>
</dbReference>
<dbReference type="InterPro" id="IPR036259">
    <property type="entry name" value="MFS_trans_sf"/>
</dbReference>
<evidence type="ECO:0000313" key="19">
    <source>
        <dbReference type="Proteomes" id="UP001157938"/>
    </source>
</evidence>
<evidence type="ECO:0000256" key="15">
    <source>
        <dbReference type="SAM" id="Phobius"/>
    </source>
</evidence>
<evidence type="ECO:0000256" key="5">
    <source>
        <dbReference type="ARBA" id="ARBA00022989"/>
    </source>
</evidence>
<dbReference type="Gene3D" id="1.20.1250.20">
    <property type="entry name" value="MFS general substrate transporter like domains"/>
    <property type="match status" value="1"/>
</dbReference>
<keyword evidence="19" id="KW-1185">Reference proteome</keyword>
<feature type="domain" description="Major facilitator superfamily (MFS) profile" evidence="16">
    <location>
        <begin position="40"/>
        <end position="481"/>
    </location>
</feature>
<evidence type="ECO:0000256" key="1">
    <source>
        <dbReference type="ARBA" id="ARBA00004141"/>
    </source>
</evidence>
<feature type="transmembrane region" description="Helical" evidence="15">
    <location>
        <begin position="206"/>
        <end position="229"/>
    </location>
</feature>
<accession>A0AAV0TPK9</accession>
<gene>
    <name evidence="17" type="ORF">PFR001_LOCUS8798</name>
    <name evidence="18" type="ORF">PFR002_LOCUS4731</name>
</gene>
<feature type="transmembrane region" description="Helical" evidence="15">
    <location>
        <begin position="149"/>
        <end position="166"/>
    </location>
</feature>
<comment type="catalytic activity">
    <reaction evidence="12">
        <text>D-fructose(out) = D-fructose(in)</text>
        <dbReference type="Rhea" id="RHEA:60372"/>
        <dbReference type="ChEBI" id="CHEBI:37721"/>
    </reaction>
    <physiologicalReaction direction="left-to-right" evidence="12">
        <dbReference type="Rhea" id="RHEA:60373"/>
    </physiologicalReaction>
</comment>
<evidence type="ECO:0000256" key="8">
    <source>
        <dbReference type="ARBA" id="ARBA00044648"/>
    </source>
</evidence>
<feature type="transmembrane region" description="Helical" evidence="15">
    <location>
        <begin position="90"/>
        <end position="111"/>
    </location>
</feature>
<dbReference type="InterPro" id="IPR020846">
    <property type="entry name" value="MFS_dom"/>
</dbReference>
<keyword evidence="4 15" id="KW-0812">Transmembrane</keyword>
<comment type="catalytic activity">
    <reaction evidence="10">
        <text>D-mannose(out) = D-mannose(in)</text>
        <dbReference type="Rhea" id="RHEA:78391"/>
        <dbReference type="ChEBI" id="CHEBI:4208"/>
    </reaction>
    <physiologicalReaction direction="left-to-right" evidence="10">
        <dbReference type="Rhea" id="RHEA:78392"/>
    </physiologicalReaction>
</comment>
<feature type="transmembrane region" description="Helical" evidence="15">
    <location>
        <begin position="365"/>
        <end position="385"/>
    </location>
</feature>
<evidence type="ECO:0000259" key="16">
    <source>
        <dbReference type="PROSITE" id="PS50850"/>
    </source>
</evidence>
<evidence type="ECO:0000256" key="9">
    <source>
        <dbReference type="ARBA" id="ARBA00044656"/>
    </source>
</evidence>
<evidence type="ECO:0000256" key="11">
    <source>
        <dbReference type="ARBA" id="ARBA00044668"/>
    </source>
</evidence>
<sequence length="506" mass="55828">MESPRNGYAVVQTPPPFMDEKPHLSITQRSIRPTWILYSSVGIAMLEAFHYGWSNSQINLSTFNNSEACNMRPVKEGTCLMFPGHTKTTWTLLVNAWIVGGMFGSLLSGFPSNKWGRRTTLRFNAIIMILGSLIQVFASTPFWFAAGRFVTGIANGVAMAVVNTFLNEISTPHNRHALGTNTHLAATLGIFGVATTFWYWNTTSGFRWIAGMPIVFALGFVVLSFFFMVESPVWLVANGDNEEAEKEIGRLYGQDNVSILMGWIQVNDRRSELPARLSGESEKVHAETNWTILTNKKFRKPLVIALGLTCINQLVGINAVFFYASSISTDAGISDSRLGLMIIDILNIVPVPIAAVLTKVMRKRTMLISGIFVMALCCIGMTFSLVQSVGWLSIVFLGLFVVGFDLSIGPLLWPIVAELFADSARGAAVGICITMKWICSLIVGIGFPYVEDAITNYSFMPFLGTTTLAIVFIYFMVPETSNKTISEIQEEFRNDCSVQLTSKGQV</sequence>
<reference evidence="17 19" key="1">
    <citation type="submission" date="2021-11" db="EMBL/GenBank/DDBJ databases">
        <authorList>
            <person name="Islam A."/>
            <person name="Islam S."/>
            <person name="Flora M.S."/>
            <person name="Rahman M."/>
            <person name="Ziaur R.M."/>
            <person name="Epstein J.H."/>
            <person name="Hassan M."/>
            <person name="Klassen M."/>
            <person name="Woodard K."/>
            <person name="Webb A."/>
            <person name="Webby R.J."/>
            <person name="El Zowalaty M.E."/>
        </authorList>
    </citation>
    <scope>NUCLEOTIDE SEQUENCE [LARGE SCALE GENOMIC DNA]</scope>
    <source>
        <strain evidence="17">Pf1</strain>
    </source>
</reference>